<proteinExistence type="predicted"/>
<evidence type="ECO:0000256" key="1">
    <source>
        <dbReference type="SAM" id="MobiDB-lite"/>
    </source>
</evidence>
<dbReference type="VEuPathDB" id="FungiDB:H257_18354"/>
<dbReference type="EMBL" id="KI913269">
    <property type="protein sequence ID" value="ETV64838.1"/>
    <property type="molecule type" value="Genomic_DNA"/>
</dbReference>
<gene>
    <name evidence="2" type="ORF">H257_18354</name>
</gene>
<evidence type="ECO:0000313" key="2">
    <source>
        <dbReference type="EMBL" id="ETV64838.1"/>
    </source>
</evidence>
<feature type="compositionally biased region" description="Polar residues" evidence="1">
    <location>
        <begin position="9"/>
        <end position="18"/>
    </location>
</feature>
<reference evidence="2" key="1">
    <citation type="submission" date="2013-12" db="EMBL/GenBank/DDBJ databases">
        <title>The Genome Sequence of Aphanomyces astaci APO3.</title>
        <authorList>
            <consortium name="The Broad Institute Genomics Platform"/>
            <person name="Russ C."/>
            <person name="Tyler B."/>
            <person name="van West P."/>
            <person name="Dieguez-Uribeondo J."/>
            <person name="Young S.K."/>
            <person name="Zeng Q."/>
            <person name="Gargeya S."/>
            <person name="Fitzgerald M."/>
            <person name="Abouelleil A."/>
            <person name="Alvarado L."/>
            <person name="Chapman S.B."/>
            <person name="Gainer-Dewar J."/>
            <person name="Goldberg J."/>
            <person name="Griggs A."/>
            <person name="Gujja S."/>
            <person name="Hansen M."/>
            <person name="Howarth C."/>
            <person name="Imamovic A."/>
            <person name="Ireland A."/>
            <person name="Larimer J."/>
            <person name="McCowan C."/>
            <person name="Murphy C."/>
            <person name="Pearson M."/>
            <person name="Poon T.W."/>
            <person name="Priest M."/>
            <person name="Roberts A."/>
            <person name="Saif S."/>
            <person name="Shea T."/>
            <person name="Sykes S."/>
            <person name="Wortman J."/>
            <person name="Nusbaum C."/>
            <person name="Birren B."/>
        </authorList>
    </citation>
    <scope>NUCLEOTIDE SEQUENCE [LARGE SCALE GENOMIC DNA]</scope>
    <source>
        <strain evidence="2">APO3</strain>
    </source>
</reference>
<dbReference type="AlphaFoldDB" id="W4FDM7"/>
<name>W4FDM7_APHAT</name>
<accession>W4FDM7</accession>
<organism evidence="2">
    <name type="scientific">Aphanomyces astaci</name>
    <name type="common">Crayfish plague agent</name>
    <dbReference type="NCBI Taxonomy" id="112090"/>
    <lineage>
        <taxon>Eukaryota</taxon>
        <taxon>Sar</taxon>
        <taxon>Stramenopiles</taxon>
        <taxon>Oomycota</taxon>
        <taxon>Saprolegniomycetes</taxon>
        <taxon>Saprolegniales</taxon>
        <taxon>Verrucalvaceae</taxon>
        <taxon>Aphanomyces</taxon>
    </lineage>
</organism>
<feature type="region of interest" description="Disordered" evidence="1">
    <location>
        <begin position="1"/>
        <end position="22"/>
    </location>
</feature>
<dbReference type="GeneID" id="20820350"/>
<dbReference type="RefSeq" id="XP_009845695.1">
    <property type="nucleotide sequence ID" value="XM_009847393.1"/>
</dbReference>
<protein>
    <submittedName>
        <fullName evidence="2">Uncharacterized protein</fullName>
    </submittedName>
</protein>
<sequence>MEGKRKFSQYHQNDNAEFTKSGEVHGSLLLRSGPRQGPLRKSNPPLGKCVVSSLLSTFCCVYRTTLHMPSWLRVGRSQKEVGTVDISSDQNVSVTL</sequence>